<evidence type="ECO:0000313" key="3">
    <source>
        <dbReference type="EMBL" id="NIA68842.1"/>
    </source>
</evidence>
<evidence type="ECO:0000259" key="1">
    <source>
        <dbReference type="PROSITE" id="PS51707"/>
    </source>
</evidence>
<organism evidence="3 4">
    <name type="scientific">Pelagibius litoralis</name>
    <dbReference type="NCBI Taxonomy" id="374515"/>
    <lineage>
        <taxon>Bacteria</taxon>
        <taxon>Pseudomonadati</taxon>
        <taxon>Pseudomonadota</taxon>
        <taxon>Alphaproteobacteria</taxon>
        <taxon>Rhodospirillales</taxon>
        <taxon>Rhodovibrionaceae</taxon>
        <taxon>Pelagibius</taxon>
    </lineage>
</organism>
<dbReference type="RefSeq" id="WP_167223855.1">
    <property type="nucleotide sequence ID" value="NZ_JAAQPH010000006.1"/>
</dbReference>
<dbReference type="PANTHER" id="PTHR39569">
    <property type="entry name" value="INORGANIC TRIPHOSPHATASE"/>
    <property type="match status" value="1"/>
</dbReference>
<dbReference type="Pfam" id="PF01928">
    <property type="entry name" value="CYTH"/>
    <property type="match status" value="1"/>
</dbReference>
<comment type="caution">
    <text evidence="3">The sequence shown here is derived from an EMBL/GenBank/DDBJ whole genome shotgun (WGS) entry which is preliminary data.</text>
</comment>
<dbReference type="PROSITE" id="PS51708">
    <property type="entry name" value="CHAD"/>
    <property type="match status" value="1"/>
</dbReference>
<dbReference type="SMART" id="SM00880">
    <property type="entry name" value="CHAD"/>
    <property type="match status" value="1"/>
</dbReference>
<dbReference type="AlphaFoldDB" id="A0A967C944"/>
<dbReference type="PANTHER" id="PTHR39569:SF1">
    <property type="entry name" value="INORGANIC TRIPHOSPHATASE"/>
    <property type="match status" value="1"/>
</dbReference>
<dbReference type="GO" id="GO:0046872">
    <property type="term" value="F:metal ion binding"/>
    <property type="evidence" value="ECO:0007669"/>
    <property type="project" value="TreeGrafter"/>
</dbReference>
<dbReference type="SMART" id="SM01118">
    <property type="entry name" value="CYTH"/>
    <property type="match status" value="1"/>
</dbReference>
<proteinExistence type="predicted"/>
<evidence type="ECO:0000259" key="2">
    <source>
        <dbReference type="PROSITE" id="PS51708"/>
    </source>
</evidence>
<dbReference type="Gene3D" id="1.40.20.10">
    <property type="entry name" value="CHAD domain"/>
    <property type="match status" value="1"/>
</dbReference>
<gene>
    <name evidence="3" type="ORF">HBA54_09585</name>
</gene>
<protein>
    <submittedName>
        <fullName evidence="3">CYTH and CHAD domain-containing protein</fullName>
    </submittedName>
</protein>
<dbReference type="InterPro" id="IPR038186">
    <property type="entry name" value="CHAD_dom_sf"/>
</dbReference>
<name>A0A967C944_9PROT</name>
<sequence length="529" mass="59364">MANQPSTATEVELKLAADPETLERLWQAPMLRGRDGAAPKVKELENIYFDTADLRLRKRGLAFRIRRDGTRFIQTVKTGDNEAASLFSRGEWEGPVPSLEPQLDIIDDPEIRAALGLILPGELRPVFVTRVHREIQQVNGTDSLGRLKVIEAAFDRGEIEASGSVQPLSEIELELVEGTPRALFDLALALQDVAPTQLETRSKSARGYALATGRKPAWHPAKPLALTAETRTDNALAAVLEACLLHWTANEAAALDGSDPEGVHQMRVGLRRFRSALSVFSELLPEDHHRWLNTEARWALNALGPARDWDVFLAELLAPVEANRPGDKDLAVLRKVAEKRRAEAYQQVREAVSEPRYTRFLLRLGGWLEDRAWHCAALTPAQAVWLDQPLITLANKLLTKRHRKTLKLGKHFDRLSVEKRHEVRIAMKKLRYTTEFFRALYPAKTEKPYLKAMRGLQESLGHLNDVAVAETLLAELAGPRAGARRPAGLDQAIGKVIGWYAHGVLSFEPEMRETWRAFAKTHPFWNGKK</sequence>
<dbReference type="InterPro" id="IPR007899">
    <property type="entry name" value="CHAD_dom"/>
</dbReference>
<dbReference type="Gene3D" id="2.40.320.10">
    <property type="entry name" value="Hypothetical Protein Pfu-838710-001"/>
    <property type="match status" value="1"/>
</dbReference>
<dbReference type="InterPro" id="IPR039013">
    <property type="entry name" value="YgiF"/>
</dbReference>
<dbReference type="Pfam" id="PF05235">
    <property type="entry name" value="CHAD"/>
    <property type="match status" value="1"/>
</dbReference>
<feature type="domain" description="CYTH" evidence="1">
    <location>
        <begin position="8"/>
        <end position="214"/>
    </location>
</feature>
<dbReference type="InterPro" id="IPR023577">
    <property type="entry name" value="CYTH_domain"/>
</dbReference>
<dbReference type="SUPFAM" id="SSF55154">
    <property type="entry name" value="CYTH-like phosphatases"/>
    <property type="match status" value="1"/>
</dbReference>
<dbReference type="Proteomes" id="UP000761264">
    <property type="component" value="Unassembled WGS sequence"/>
</dbReference>
<feature type="domain" description="CHAD" evidence="2">
    <location>
        <begin position="229"/>
        <end position="529"/>
    </location>
</feature>
<evidence type="ECO:0000313" key="4">
    <source>
        <dbReference type="Proteomes" id="UP000761264"/>
    </source>
</evidence>
<accession>A0A967C944</accession>
<keyword evidence="4" id="KW-1185">Reference proteome</keyword>
<dbReference type="PROSITE" id="PS51707">
    <property type="entry name" value="CYTH"/>
    <property type="match status" value="1"/>
</dbReference>
<dbReference type="GO" id="GO:0050355">
    <property type="term" value="F:inorganic triphosphate phosphatase activity"/>
    <property type="evidence" value="ECO:0007669"/>
    <property type="project" value="InterPro"/>
</dbReference>
<reference evidence="3" key="1">
    <citation type="submission" date="2020-03" db="EMBL/GenBank/DDBJ databases">
        <title>Genome of Pelagibius litoralis DSM 21314T.</title>
        <authorList>
            <person name="Wang G."/>
        </authorList>
    </citation>
    <scope>NUCLEOTIDE SEQUENCE</scope>
    <source>
        <strain evidence="3">DSM 21314</strain>
    </source>
</reference>
<dbReference type="EMBL" id="JAAQPH010000006">
    <property type="protein sequence ID" value="NIA68842.1"/>
    <property type="molecule type" value="Genomic_DNA"/>
</dbReference>
<dbReference type="InterPro" id="IPR033469">
    <property type="entry name" value="CYTH-like_dom_sf"/>
</dbReference>
<dbReference type="CDD" id="cd07756">
    <property type="entry name" value="CYTH-like_Pase_CHAD"/>
    <property type="match status" value="1"/>
</dbReference>